<keyword evidence="5" id="KW-0106">Calcium</keyword>
<feature type="domain" description="EF-hand" evidence="6">
    <location>
        <begin position="166"/>
        <end position="198"/>
    </location>
</feature>
<evidence type="ECO:0000313" key="7">
    <source>
        <dbReference type="EMBL" id="CAA7399162.1"/>
    </source>
</evidence>
<dbReference type="FunFam" id="1.10.238.10:FF:000001">
    <property type="entry name" value="Calmodulin 1"/>
    <property type="match status" value="1"/>
</dbReference>
<dbReference type="PANTHER" id="PTHR23048:SF53">
    <property type="entry name" value="CALMODULIN"/>
    <property type="match status" value="1"/>
</dbReference>
<proteinExistence type="inferred from homology"/>
<organism evidence="7 8">
    <name type="scientific">Spirodela intermedia</name>
    <name type="common">Intermediate duckweed</name>
    <dbReference type="NCBI Taxonomy" id="51605"/>
    <lineage>
        <taxon>Eukaryota</taxon>
        <taxon>Viridiplantae</taxon>
        <taxon>Streptophyta</taxon>
        <taxon>Embryophyta</taxon>
        <taxon>Tracheophyta</taxon>
        <taxon>Spermatophyta</taxon>
        <taxon>Magnoliopsida</taxon>
        <taxon>Liliopsida</taxon>
        <taxon>Araceae</taxon>
        <taxon>Lemnoideae</taxon>
        <taxon>Spirodela</taxon>
    </lineage>
</organism>
<evidence type="ECO:0000256" key="3">
    <source>
        <dbReference type="ARBA" id="ARBA00022723"/>
    </source>
</evidence>
<evidence type="ECO:0000256" key="5">
    <source>
        <dbReference type="ARBA" id="ARBA00022837"/>
    </source>
</evidence>
<dbReference type="PROSITE" id="PS50222">
    <property type="entry name" value="EF_HAND_2"/>
    <property type="match status" value="3"/>
</dbReference>
<dbReference type="GO" id="GO:0005509">
    <property type="term" value="F:calcium ion binding"/>
    <property type="evidence" value="ECO:0007669"/>
    <property type="project" value="InterPro"/>
</dbReference>
<dbReference type="PROSITE" id="PS00018">
    <property type="entry name" value="EF_HAND_1"/>
    <property type="match status" value="3"/>
</dbReference>
<feature type="domain" description="EF-hand" evidence="6">
    <location>
        <begin position="86"/>
        <end position="121"/>
    </location>
</feature>
<sequence length="198" mass="22837">METHTTVDLLTEEETSEFHEAFCLVDRDGEGCITLEELAAVIRSLTPNATSQGLRQISREVDADGSVTIEFRQFLNIIWETKLEVDAEEELKESFKVFDKDQDGFISAFEVNSSGRIKYINRNTHIYICRYIYIYIYISTLHSEDGSRMKLVSQLRTVMASLGEKLTDEEVEQMIREADVDGDGKVNYEEFVRMMTFI</sequence>
<dbReference type="SUPFAM" id="SSF47473">
    <property type="entry name" value="EF-hand"/>
    <property type="match status" value="1"/>
</dbReference>
<dbReference type="Proteomes" id="UP000663760">
    <property type="component" value="Chromosome 7"/>
</dbReference>
<evidence type="ECO:0000256" key="4">
    <source>
        <dbReference type="ARBA" id="ARBA00022737"/>
    </source>
</evidence>
<dbReference type="Pfam" id="PF13405">
    <property type="entry name" value="EF-hand_6"/>
    <property type="match status" value="1"/>
</dbReference>
<keyword evidence="2" id="KW-0488">Methylation</keyword>
<dbReference type="PANTHER" id="PTHR23048">
    <property type="entry name" value="MYOSIN LIGHT CHAIN 1, 3"/>
    <property type="match status" value="1"/>
</dbReference>
<reference evidence="7" key="1">
    <citation type="submission" date="2020-02" db="EMBL/GenBank/DDBJ databases">
        <authorList>
            <person name="Scholz U."/>
            <person name="Mascher M."/>
            <person name="Fiebig A."/>
        </authorList>
    </citation>
    <scope>NUCLEOTIDE SEQUENCE</scope>
</reference>
<dbReference type="GO" id="GO:0016460">
    <property type="term" value="C:myosin II complex"/>
    <property type="evidence" value="ECO:0007669"/>
    <property type="project" value="TreeGrafter"/>
</dbReference>
<comment type="similarity">
    <text evidence="1">Belongs to the calmodulin family.</text>
</comment>
<dbReference type="InterPro" id="IPR050230">
    <property type="entry name" value="CALM/Myosin/TropC-like"/>
</dbReference>
<dbReference type="OrthoDB" id="26525at2759"/>
<dbReference type="InterPro" id="IPR018247">
    <property type="entry name" value="EF_Hand_1_Ca_BS"/>
</dbReference>
<keyword evidence="8" id="KW-1185">Reference proteome</keyword>
<protein>
    <recommendedName>
        <fullName evidence="6">EF-hand domain-containing protein</fullName>
    </recommendedName>
</protein>
<evidence type="ECO:0000259" key="6">
    <source>
        <dbReference type="PROSITE" id="PS50222"/>
    </source>
</evidence>
<dbReference type="Gene3D" id="1.10.238.10">
    <property type="entry name" value="EF-hand"/>
    <property type="match status" value="3"/>
</dbReference>
<dbReference type="InterPro" id="IPR011992">
    <property type="entry name" value="EF-hand-dom_pair"/>
</dbReference>
<dbReference type="AlphaFoldDB" id="A0A7I8KNU5"/>
<dbReference type="Pfam" id="PF13499">
    <property type="entry name" value="EF-hand_7"/>
    <property type="match status" value="1"/>
</dbReference>
<evidence type="ECO:0000256" key="2">
    <source>
        <dbReference type="ARBA" id="ARBA00022481"/>
    </source>
</evidence>
<gene>
    <name evidence="7" type="ORF">SI8410_07009832</name>
</gene>
<keyword evidence="3" id="KW-0479">Metal-binding</keyword>
<evidence type="ECO:0000313" key="8">
    <source>
        <dbReference type="Proteomes" id="UP000663760"/>
    </source>
</evidence>
<dbReference type="EMBL" id="LR746270">
    <property type="protein sequence ID" value="CAA7399162.1"/>
    <property type="molecule type" value="Genomic_DNA"/>
</dbReference>
<dbReference type="InterPro" id="IPR002048">
    <property type="entry name" value="EF_hand_dom"/>
</dbReference>
<dbReference type="FunFam" id="1.10.238.10:FF:000003">
    <property type="entry name" value="Calmodulin A"/>
    <property type="match status" value="1"/>
</dbReference>
<dbReference type="CDD" id="cd00051">
    <property type="entry name" value="EFh"/>
    <property type="match status" value="2"/>
</dbReference>
<evidence type="ECO:0000256" key="1">
    <source>
        <dbReference type="ARBA" id="ARBA00009763"/>
    </source>
</evidence>
<dbReference type="SMART" id="SM00054">
    <property type="entry name" value="EFh"/>
    <property type="match status" value="4"/>
</dbReference>
<name>A0A7I8KNU5_SPIIN</name>
<keyword evidence="4" id="KW-0677">Repeat</keyword>
<accession>A0A7I8KNU5</accession>
<feature type="domain" description="EF-hand" evidence="6">
    <location>
        <begin position="13"/>
        <end position="48"/>
    </location>
</feature>